<dbReference type="STRING" id="489703.SAMN04488038_101237"/>
<proteinExistence type="predicted"/>
<sequence length="385" mass="42971">MDLQHRTRATSSSRLTARRVWWRLHRDLGLSVGLVFVLLGLSGSLLVFYPRLDLWLNPQLQVAPQPGPEQSYQQMLETVQKAYPQCGGSWQLELPLRAEDRAYTARCRRTAAAMSGEFAPQMVTVNPYTLQVLGNRQWGQTVMSWIYDLHLTLLLGTTGTLLLGGIGLLLCLSLVSGFYLWWPRQLAFAKALHFKRGAAAARRNYDLHKLAGVCGLAFTLMLTVTGALLATPQWFKPTIDALSPLARMPMLHSAPAAGRAMLDADTVAGLARAAFPDAELRWLDTPEDAQGVYSLRLWQRGEPSRRFPKTFVWLDAYSGALLATRDARQRSAGDALFAWLHPLHNGEVLGLAGRWLILLAGVLPLPMYVTGFIRWRQKCRAARGR</sequence>
<evidence type="ECO:0000313" key="3">
    <source>
        <dbReference type="Proteomes" id="UP000199233"/>
    </source>
</evidence>
<keyword evidence="1" id="KW-0472">Membrane</keyword>
<dbReference type="OrthoDB" id="9776609at2"/>
<dbReference type="PANTHER" id="PTHR34219">
    <property type="entry name" value="IRON-REGULATED INNER MEMBRANE PROTEIN-RELATED"/>
    <property type="match status" value="1"/>
</dbReference>
<reference evidence="2 3" key="1">
    <citation type="submission" date="2016-10" db="EMBL/GenBank/DDBJ databases">
        <authorList>
            <person name="de Groot N.N."/>
        </authorList>
    </citation>
    <scope>NUCLEOTIDE SEQUENCE [LARGE SCALE GENOMIC DNA]</scope>
    <source>
        <strain evidence="2 3">DSM 25927</strain>
    </source>
</reference>
<keyword evidence="1" id="KW-0812">Transmembrane</keyword>
<dbReference type="InterPro" id="IPR005625">
    <property type="entry name" value="PepSY-ass_TM"/>
</dbReference>
<protein>
    <submittedName>
        <fullName evidence="2">Uncharacterized iron-regulated membrane protein</fullName>
    </submittedName>
</protein>
<gene>
    <name evidence="2" type="ORF">SAMN04488038_101237</name>
</gene>
<dbReference type="Proteomes" id="UP000199233">
    <property type="component" value="Unassembled WGS sequence"/>
</dbReference>
<feature type="transmembrane region" description="Helical" evidence="1">
    <location>
        <begin position="210"/>
        <end position="235"/>
    </location>
</feature>
<name>A0A1H9A1A9_9GAMM</name>
<organism evidence="2 3">
    <name type="scientific">Solimonas aquatica</name>
    <dbReference type="NCBI Taxonomy" id="489703"/>
    <lineage>
        <taxon>Bacteria</taxon>
        <taxon>Pseudomonadati</taxon>
        <taxon>Pseudomonadota</taxon>
        <taxon>Gammaproteobacteria</taxon>
        <taxon>Nevskiales</taxon>
        <taxon>Nevskiaceae</taxon>
        <taxon>Solimonas</taxon>
    </lineage>
</organism>
<dbReference type="RefSeq" id="WP_093280890.1">
    <property type="nucleotide sequence ID" value="NZ_FOFS01000001.1"/>
</dbReference>
<keyword evidence="3" id="KW-1185">Reference proteome</keyword>
<feature type="transmembrane region" description="Helical" evidence="1">
    <location>
        <begin position="28"/>
        <end position="49"/>
    </location>
</feature>
<evidence type="ECO:0000313" key="2">
    <source>
        <dbReference type="EMBL" id="SEP70405.1"/>
    </source>
</evidence>
<evidence type="ECO:0000256" key="1">
    <source>
        <dbReference type="SAM" id="Phobius"/>
    </source>
</evidence>
<feature type="transmembrane region" description="Helical" evidence="1">
    <location>
        <begin position="355"/>
        <end position="375"/>
    </location>
</feature>
<dbReference type="Pfam" id="PF03929">
    <property type="entry name" value="PepSY_TM"/>
    <property type="match status" value="1"/>
</dbReference>
<dbReference type="EMBL" id="FOFS01000001">
    <property type="protein sequence ID" value="SEP70405.1"/>
    <property type="molecule type" value="Genomic_DNA"/>
</dbReference>
<accession>A0A1H9A1A9</accession>
<keyword evidence="1" id="KW-1133">Transmembrane helix</keyword>
<dbReference type="AlphaFoldDB" id="A0A1H9A1A9"/>
<feature type="transmembrane region" description="Helical" evidence="1">
    <location>
        <begin position="161"/>
        <end position="182"/>
    </location>
</feature>